<dbReference type="Proteomes" id="UP000190037">
    <property type="component" value="Unassembled WGS sequence"/>
</dbReference>
<evidence type="ECO:0000313" key="2">
    <source>
        <dbReference type="Proteomes" id="UP000190037"/>
    </source>
</evidence>
<sequence length="218" mass="24288">MREDGDGGYVDDGSLISFVADVSGQARQDVLDSCLLAQLGANAVAPREEEVEKWYQKYKEVLGHCGWTISGQGFDTWDSGTASFKVDKIIFEVLAALLTQNELAVATKTLDALTKLGEDDEKVRIFETKSSSSHGGNFQIGVCNQTNDSVAMRLGAFYYSVSQSVTNFLWFEFSSSDAHFWQGKRQATLNDRAYAVVRDQIITKLDVRRGQYIRDLEI</sequence>
<dbReference type="AlphaFoldDB" id="A0A1T3NLZ1"/>
<dbReference type="EMBL" id="MWQN01000003">
    <property type="protein sequence ID" value="OPC77695.1"/>
    <property type="molecule type" value="Genomic_DNA"/>
</dbReference>
<organism evidence="1 2">
    <name type="scientific">Embleya scabrispora</name>
    <dbReference type="NCBI Taxonomy" id="159449"/>
    <lineage>
        <taxon>Bacteria</taxon>
        <taxon>Bacillati</taxon>
        <taxon>Actinomycetota</taxon>
        <taxon>Actinomycetes</taxon>
        <taxon>Kitasatosporales</taxon>
        <taxon>Streptomycetaceae</taxon>
        <taxon>Embleya</taxon>
    </lineage>
</organism>
<dbReference type="STRING" id="159449.B4N89_35935"/>
<comment type="caution">
    <text evidence="1">The sequence shown here is derived from an EMBL/GenBank/DDBJ whole genome shotgun (WGS) entry which is preliminary data.</text>
</comment>
<name>A0A1T3NLZ1_9ACTN</name>
<evidence type="ECO:0000313" key="1">
    <source>
        <dbReference type="EMBL" id="OPC77695.1"/>
    </source>
</evidence>
<keyword evidence="2" id="KW-1185">Reference proteome</keyword>
<gene>
    <name evidence="1" type="ORF">B4N89_35935</name>
</gene>
<reference evidence="1 2" key="1">
    <citation type="submission" date="2017-03" db="EMBL/GenBank/DDBJ databases">
        <title>Draft genome sequence of Streptomyces scabrisporus NF3, endophyte isolated from Amphipterygium adstringens.</title>
        <authorList>
            <person name="Vazquez M."/>
            <person name="Ceapa C.D."/>
            <person name="Rodriguez Luna D."/>
            <person name="Sanchez Esquivel S."/>
        </authorList>
    </citation>
    <scope>NUCLEOTIDE SEQUENCE [LARGE SCALE GENOMIC DNA]</scope>
    <source>
        <strain evidence="1 2">NF3</strain>
    </source>
</reference>
<protein>
    <submittedName>
        <fullName evidence="1">Uncharacterized protein</fullName>
    </submittedName>
</protein>
<proteinExistence type="predicted"/>
<accession>A0A1T3NLZ1</accession>